<name>A0A1H7YLU9_9HYPH</name>
<dbReference type="OrthoDB" id="100177at2"/>
<accession>A0A1H7YLU9</accession>
<dbReference type="RefSeq" id="WP_091841853.1">
    <property type="nucleotide sequence ID" value="NZ_FOAN01000012.1"/>
</dbReference>
<evidence type="ECO:0000313" key="2">
    <source>
        <dbReference type="EMBL" id="SEM46911.1"/>
    </source>
</evidence>
<dbReference type="InterPro" id="IPR011990">
    <property type="entry name" value="TPR-like_helical_dom_sf"/>
</dbReference>
<organism evidence="2 3">
    <name type="scientific">Bosea lupini</name>
    <dbReference type="NCBI Taxonomy" id="1036779"/>
    <lineage>
        <taxon>Bacteria</taxon>
        <taxon>Pseudomonadati</taxon>
        <taxon>Pseudomonadota</taxon>
        <taxon>Alphaproteobacteria</taxon>
        <taxon>Hyphomicrobiales</taxon>
        <taxon>Boseaceae</taxon>
        <taxon>Bosea</taxon>
    </lineage>
</organism>
<dbReference type="Proteomes" id="UP000199664">
    <property type="component" value="Unassembled WGS sequence"/>
</dbReference>
<dbReference type="AlphaFoldDB" id="A0A1H7YLU9"/>
<dbReference type="Pfam" id="PF13428">
    <property type="entry name" value="TPR_14"/>
    <property type="match status" value="1"/>
</dbReference>
<dbReference type="Gene3D" id="3.40.50.10610">
    <property type="entry name" value="ABC-type transport auxiliary lipoprotein component"/>
    <property type="match status" value="1"/>
</dbReference>
<keyword evidence="3" id="KW-1185">Reference proteome</keyword>
<keyword evidence="1" id="KW-0812">Transmembrane</keyword>
<evidence type="ECO:0000256" key="1">
    <source>
        <dbReference type="SAM" id="Phobius"/>
    </source>
</evidence>
<keyword evidence="1" id="KW-0472">Membrane</keyword>
<sequence length="602" mass="65670">MLDRRSIAEDAGQARALPSASEVRAELDRLTASPEFNIPGRAKKFLRYIVEETLAGRAARIKAYTVGTEVFDRDSAFDAQNDPVVRIEAGRLRRALERYYLTAGSADSVTISIPKGGYVPLFELRAARQAAPLAPVSPAPDTASLPPPQRRIAWLGAGVVLSAILFIGIALLSGSRDGPKPTIEAPAVSTLAITPFVNLGDIPEAKIYAEGLTEEVMSQVARFKELLVLGRETSRNIPPGADAAQIYRTLGARYVLEGSVRAATSQLRVTGRLLDARTGAVLWSQSYDNDLRVRDLLTIQNDVAQKVATAIAQPYGIIFQADELRTGAKAPDNLEAYACSLRFYSYRTTLSAESHGAVRGCLEKAAAANPGYAIGWAMLSILYLDEDRFGFNPRPGSPAAIQRSTDAARRAIRLDPANVRALQALMMALFFTQQPAEALEIGERAVALNPNDTELLAELGTRMGQVGAWARGTALLEQALARNPAHSDYYHGVLAHHAYMQREYRRAEALIRQASLNKFPLYHFVAAIIYAQLDMKPQAAAAKGEFLRLLPKFFENWEHEVTKRNYRPEDAIHLAEGARKAGFPLPAKTAAETSFGGVPPQH</sequence>
<protein>
    <submittedName>
        <fullName evidence="2">TolB amino-terminal domain-containing protein</fullName>
    </submittedName>
</protein>
<reference evidence="3" key="1">
    <citation type="submission" date="2016-10" db="EMBL/GenBank/DDBJ databases">
        <authorList>
            <person name="Varghese N."/>
            <person name="Submissions S."/>
        </authorList>
    </citation>
    <scope>NUCLEOTIDE SEQUENCE [LARGE SCALE GENOMIC DNA]</scope>
    <source>
        <strain evidence="3">LMG 26383,CCUG 61248,R- 45681</strain>
    </source>
</reference>
<dbReference type="SUPFAM" id="SSF48452">
    <property type="entry name" value="TPR-like"/>
    <property type="match status" value="1"/>
</dbReference>
<dbReference type="Gene3D" id="1.25.40.10">
    <property type="entry name" value="Tetratricopeptide repeat domain"/>
    <property type="match status" value="1"/>
</dbReference>
<dbReference type="EMBL" id="FOAN01000012">
    <property type="protein sequence ID" value="SEM46911.1"/>
    <property type="molecule type" value="Genomic_DNA"/>
</dbReference>
<keyword evidence="1" id="KW-1133">Transmembrane helix</keyword>
<evidence type="ECO:0000313" key="3">
    <source>
        <dbReference type="Proteomes" id="UP000199664"/>
    </source>
</evidence>
<proteinExistence type="predicted"/>
<dbReference type="STRING" id="1036779.SAMN04515666_11223"/>
<feature type="transmembrane region" description="Helical" evidence="1">
    <location>
        <begin position="152"/>
        <end position="172"/>
    </location>
</feature>
<gene>
    <name evidence="2" type="ORF">SAMN04515666_11223</name>
</gene>